<feature type="compositionally biased region" description="Low complexity" evidence="1">
    <location>
        <begin position="358"/>
        <end position="386"/>
    </location>
</feature>
<evidence type="ECO:0000313" key="6">
    <source>
        <dbReference type="Proteomes" id="UP000470876"/>
    </source>
</evidence>
<keyword evidence="2" id="KW-0472">Membrane</keyword>
<dbReference type="EMBL" id="JAAGUX010000076">
    <property type="protein sequence ID" value="NEW59069.1"/>
    <property type="molecule type" value="Genomic_DNA"/>
</dbReference>
<dbReference type="EMBL" id="JAAGUZ010000053">
    <property type="protein sequence ID" value="NEW46549.1"/>
    <property type="molecule type" value="Genomic_DNA"/>
</dbReference>
<protein>
    <submittedName>
        <fullName evidence="3">Uncharacterized protein</fullName>
    </submittedName>
</protein>
<proteinExistence type="predicted"/>
<feature type="compositionally biased region" description="Pro residues" evidence="1">
    <location>
        <begin position="309"/>
        <end position="325"/>
    </location>
</feature>
<feature type="transmembrane region" description="Helical" evidence="2">
    <location>
        <begin position="263"/>
        <end position="284"/>
    </location>
</feature>
<feature type="compositionally biased region" description="Pro residues" evidence="1">
    <location>
        <begin position="348"/>
        <end position="357"/>
    </location>
</feature>
<reference evidence="5 6" key="1">
    <citation type="submission" date="2020-01" db="EMBL/GenBank/DDBJ databases">
        <title>Genetics and antimicrobial susceptibilities of Nocardia species isolated from the soil; a comparison with species isolated from humans.</title>
        <authorList>
            <person name="Carrasco G."/>
            <person name="Monzon S."/>
            <person name="Sansegundo M."/>
            <person name="Garcia E."/>
            <person name="Garrido N."/>
            <person name="Medina M.J."/>
            <person name="Villalon P."/>
            <person name="Ramirez-Arocha A.C."/>
            <person name="Jimenez P."/>
            <person name="Cuesta I."/>
            <person name="Valdezate S."/>
        </authorList>
    </citation>
    <scope>NUCLEOTIDE SEQUENCE [LARGE SCALE GENOMIC DNA]</scope>
    <source>
        <strain evidence="3 5">CNM20110639</strain>
        <strain evidence="4 6">CNM20110649</strain>
    </source>
</reference>
<keyword evidence="2" id="KW-0812">Transmembrane</keyword>
<evidence type="ECO:0000256" key="2">
    <source>
        <dbReference type="SAM" id="Phobius"/>
    </source>
</evidence>
<comment type="caution">
    <text evidence="3">The sequence shown here is derived from an EMBL/GenBank/DDBJ whole genome shotgun (WGS) entry which is preliminary data.</text>
</comment>
<keyword evidence="6" id="KW-1185">Reference proteome</keyword>
<accession>A0A6P1DA95</accession>
<feature type="compositionally biased region" description="Pro residues" evidence="1">
    <location>
        <begin position="387"/>
        <end position="398"/>
    </location>
</feature>
<organism evidence="3 5">
    <name type="scientific">Nocardia cyriacigeorgica</name>
    <dbReference type="NCBI Taxonomy" id="135487"/>
    <lineage>
        <taxon>Bacteria</taxon>
        <taxon>Bacillati</taxon>
        <taxon>Actinomycetota</taxon>
        <taxon>Actinomycetes</taxon>
        <taxon>Mycobacteriales</taxon>
        <taxon>Nocardiaceae</taxon>
        <taxon>Nocardia</taxon>
    </lineage>
</organism>
<dbReference type="AlphaFoldDB" id="A0A6P1DA95"/>
<sequence length="405" mass="41512">MRMATGVGLRIAADECIAAIVTNDGEPEYIVREPILHMSDEGDAELGGTAPAGHTHTIAGFADAVGDPAGISVDDGPAYRAEDLVATALFCLINLTADHLNGAAEFYATHPGDWPEQHVRALRDALDYLGLRSVVLVSEAELPEASALPADAHAETPGRVFAYGAAATALTAVLATPAGNAPPDPATAENSTLDTDIIPAVPAPEPHAQAYSAAIPIAEPPATEMATEMAAVAPETTSTTEAAAKPTKPTKPAEQTNRSRTPVLIAVAALFGLILGGIGVAVLFREDDSTPIPPMRDAKSEQATVSPTPHAPPGGPLPVAPPTTVAPPVAEEPPVTVAPTTEPEPEPEPSTPPPMEPPSTTQEPPTSTGTTPSTSPSRPSTNTGPFRPMPQLPLPPALEIPGARR</sequence>
<name>A0A6P1DA95_9NOCA</name>
<evidence type="ECO:0000313" key="3">
    <source>
        <dbReference type="EMBL" id="NEW46549.1"/>
    </source>
</evidence>
<feature type="region of interest" description="Disordered" evidence="1">
    <location>
        <begin position="292"/>
        <end position="405"/>
    </location>
</feature>
<evidence type="ECO:0000256" key="1">
    <source>
        <dbReference type="SAM" id="MobiDB-lite"/>
    </source>
</evidence>
<dbReference type="Proteomes" id="UP000470876">
    <property type="component" value="Unassembled WGS sequence"/>
</dbReference>
<dbReference type="Proteomes" id="UP000468928">
    <property type="component" value="Unassembled WGS sequence"/>
</dbReference>
<evidence type="ECO:0000313" key="5">
    <source>
        <dbReference type="Proteomes" id="UP000468928"/>
    </source>
</evidence>
<gene>
    <name evidence="3" type="ORF">GV789_19150</name>
    <name evidence="4" type="ORF">GV794_26020</name>
</gene>
<feature type="compositionally biased region" description="Low complexity" evidence="1">
    <location>
        <begin position="236"/>
        <end position="256"/>
    </location>
</feature>
<evidence type="ECO:0000313" key="4">
    <source>
        <dbReference type="EMBL" id="NEW59069.1"/>
    </source>
</evidence>
<feature type="region of interest" description="Disordered" evidence="1">
    <location>
        <begin position="236"/>
        <end position="257"/>
    </location>
</feature>
<feature type="compositionally biased region" description="Low complexity" evidence="1">
    <location>
        <begin position="326"/>
        <end position="341"/>
    </location>
</feature>
<keyword evidence="2" id="KW-1133">Transmembrane helix</keyword>